<dbReference type="InterPro" id="IPR050275">
    <property type="entry name" value="PGM_Phosphatase"/>
</dbReference>
<dbReference type="CDD" id="cd07067">
    <property type="entry name" value="HP_PGM_like"/>
    <property type="match status" value="1"/>
</dbReference>
<dbReference type="SUPFAM" id="SSF53254">
    <property type="entry name" value="Phosphoglycerate mutase-like"/>
    <property type="match status" value="1"/>
</dbReference>
<proteinExistence type="predicted"/>
<dbReference type="Proteomes" id="UP001596620">
    <property type="component" value="Unassembled WGS sequence"/>
</dbReference>
<keyword evidence="1" id="KW-0378">Hydrolase</keyword>
<dbReference type="EC" id="3.1.3.-" evidence="1"/>
<gene>
    <name evidence="1" type="ORF">ACFQU8_06070</name>
</gene>
<keyword evidence="2" id="KW-1185">Reference proteome</keyword>
<accession>A0ABW2UUQ0</accession>
<organism evidence="1 2">
    <name type="scientific">Lentibacillus kimchii</name>
    <dbReference type="NCBI Taxonomy" id="1542911"/>
    <lineage>
        <taxon>Bacteria</taxon>
        <taxon>Bacillati</taxon>
        <taxon>Bacillota</taxon>
        <taxon>Bacilli</taxon>
        <taxon>Bacillales</taxon>
        <taxon>Bacillaceae</taxon>
        <taxon>Lentibacillus</taxon>
    </lineage>
</organism>
<dbReference type="EMBL" id="JBHTGR010000010">
    <property type="protein sequence ID" value="MFC7746801.1"/>
    <property type="molecule type" value="Genomic_DNA"/>
</dbReference>
<protein>
    <submittedName>
        <fullName evidence="1">Histidine phosphatase family protein</fullName>
        <ecNumber evidence="1">3.1.3.-</ecNumber>
    </submittedName>
</protein>
<name>A0ABW2UUQ0_9BACI</name>
<sequence>MGRIGFVRHGVTQWNKEARVQGDSDTSLDEEGRQQAQLLRDTLEAADWDRIYVSPQLRAEQTAEILNAKLHKPLHTDARLREASFGLIEGTNEQERVQTWGTDWHKQDLGYETRARVIERGLAVLDEVSRNHPDENVLVVSHGTFIKHLLTELMPQAEMSGSLDNTSLTLLTKDADGWHCDLYNDTRHLPESALFHKG</sequence>
<reference evidence="2" key="1">
    <citation type="journal article" date="2019" name="Int. J. Syst. Evol. Microbiol.">
        <title>The Global Catalogue of Microorganisms (GCM) 10K type strain sequencing project: providing services to taxonomists for standard genome sequencing and annotation.</title>
        <authorList>
            <consortium name="The Broad Institute Genomics Platform"/>
            <consortium name="The Broad Institute Genome Sequencing Center for Infectious Disease"/>
            <person name="Wu L."/>
            <person name="Ma J."/>
        </authorList>
    </citation>
    <scope>NUCLEOTIDE SEQUENCE [LARGE SCALE GENOMIC DNA]</scope>
    <source>
        <strain evidence="2">JCM 30234</strain>
    </source>
</reference>
<dbReference type="InterPro" id="IPR013078">
    <property type="entry name" value="His_Pase_superF_clade-1"/>
</dbReference>
<dbReference type="SMART" id="SM00855">
    <property type="entry name" value="PGAM"/>
    <property type="match status" value="1"/>
</dbReference>
<comment type="caution">
    <text evidence="1">The sequence shown here is derived from an EMBL/GenBank/DDBJ whole genome shotgun (WGS) entry which is preliminary data.</text>
</comment>
<evidence type="ECO:0000313" key="1">
    <source>
        <dbReference type="EMBL" id="MFC7746801.1"/>
    </source>
</evidence>
<dbReference type="RefSeq" id="WP_382358307.1">
    <property type="nucleotide sequence ID" value="NZ_JBHTGR010000010.1"/>
</dbReference>
<dbReference type="Gene3D" id="3.40.50.1240">
    <property type="entry name" value="Phosphoglycerate mutase-like"/>
    <property type="match status" value="1"/>
</dbReference>
<dbReference type="InterPro" id="IPR029033">
    <property type="entry name" value="His_PPase_superfam"/>
</dbReference>
<dbReference type="PANTHER" id="PTHR48100">
    <property type="entry name" value="BROAD-SPECIFICITY PHOSPHATASE YOR283W-RELATED"/>
    <property type="match status" value="1"/>
</dbReference>
<dbReference type="Pfam" id="PF00300">
    <property type="entry name" value="His_Phos_1"/>
    <property type="match status" value="1"/>
</dbReference>
<dbReference type="GO" id="GO:0016787">
    <property type="term" value="F:hydrolase activity"/>
    <property type="evidence" value="ECO:0007669"/>
    <property type="project" value="UniProtKB-KW"/>
</dbReference>
<evidence type="ECO:0000313" key="2">
    <source>
        <dbReference type="Proteomes" id="UP001596620"/>
    </source>
</evidence>